<keyword evidence="3" id="KW-1003">Cell membrane</keyword>
<evidence type="ECO:0000256" key="1">
    <source>
        <dbReference type="ARBA" id="ARBA00004651"/>
    </source>
</evidence>
<feature type="transmembrane region" description="Helical" evidence="7">
    <location>
        <begin position="236"/>
        <end position="258"/>
    </location>
</feature>
<organism evidence="9 10">
    <name type="scientific">Thermus scotoductus</name>
    <dbReference type="NCBI Taxonomy" id="37636"/>
    <lineage>
        <taxon>Bacteria</taxon>
        <taxon>Thermotogati</taxon>
        <taxon>Deinococcota</taxon>
        <taxon>Deinococci</taxon>
        <taxon>Thermales</taxon>
        <taxon>Thermaceae</taxon>
        <taxon>Thermus</taxon>
    </lineage>
</organism>
<evidence type="ECO:0000259" key="8">
    <source>
        <dbReference type="PROSITE" id="PS50928"/>
    </source>
</evidence>
<evidence type="ECO:0000313" key="9">
    <source>
        <dbReference type="EMBL" id="RTH21820.1"/>
    </source>
</evidence>
<feature type="domain" description="ABC transmembrane type-1" evidence="8">
    <location>
        <begin position="69"/>
        <end position="258"/>
    </location>
</feature>
<feature type="transmembrane region" description="Helical" evidence="7">
    <location>
        <begin position="137"/>
        <end position="158"/>
    </location>
</feature>
<feature type="transmembrane region" description="Helical" evidence="7">
    <location>
        <begin position="68"/>
        <end position="92"/>
    </location>
</feature>
<evidence type="ECO:0000313" key="10">
    <source>
        <dbReference type="Proteomes" id="UP000286712"/>
    </source>
</evidence>
<dbReference type="CDD" id="cd06261">
    <property type="entry name" value="TM_PBP2"/>
    <property type="match status" value="1"/>
</dbReference>
<keyword evidence="2 7" id="KW-0813">Transport</keyword>
<dbReference type="InterPro" id="IPR000515">
    <property type="entry name" value="MetI-like"/>
</dbReference>
<feature type="transmembrane region" description="Helical" evidence="7">
    <location>
        <begin position="104"/>
        <end position="125"/>
    </location>
</feature>
<evidence type="ECO:0000256" key="2">
    <source>
        <dbReference type="ARBA" id="ARBA00022448"/>
    </source>
</evidence>
<dbReference type="Pfam" id="PF00528">
    <property type="entry name" value="BPD_transp_1"/>
    <property type="match status" value="1"/>
</dbReference>
<dbReference type="PANTHER" id="PTHR43744">
    <property type="entry name" value="ABC TRANSPORTER PERMEASE PROTEIN MG189-RELATED-RELATED"/>
    <property type="match status" value="1"/>
</dbReference>
<gene>
    <name evidence="9" type="ORF">CSW40_12005</name>
</gene>
<evidence type="ECO:0000256" key="7">
    <source>
        <dbReference type="RuleBase" id="RU363032"/>
    </source>
</evidence>
<dbReference type="PANTHER" id="PTHR43744:SF12">
    <property type="entry name" value="ABC TRANSPORTER PERMEASE PROTEIN MG189-RELATED"/>
    <property type="match status" value="1"/>
</dbReference>
<dbReference type="RefSeq" id="WP_126213350.1">
    <property type="nucleotide sequence ID" value="NZ_PELW01000383.1"/>
</dbReference>
<evidence type="ECO:0000256" key="4">
    <source>
        <dbReference type="ARBA" id="ARBA00022692"/>
    </source>
</evidence>
<evidence type="ECO:0000256" key="6">
    <source>
        <dbReference type="ARBA" id="ARBA00023136"/>
    </source>
</evidence>
<protein>
    <submittedName>
        <fullName evidence="9">Sugar ABC transporter permease</fullName>
    </submittedName>
</protein>
<evidence type="ECO:0000256" key="5">
    <source>
        <dbReference type="ARBA" id="ARBA00022989"/>
    </source>
</evidence>
<dbReference type="GO" id="GO:0005886">
    <property type="term" value="C:plasma membrane"/>
    <property type="evidence" value="ECO:0007669"/>
    <property type="project" value="UniProtKB-SubCell"/>
</dbReference>
<comment type="subcellular location">
    <subcellularLocation>
        <location evidence="1 7">Cell membrane</location>
        <topology evidence="1 7">Multi-pass membrane protein</topology>
    </subcellularLocation>
</comment>
<feature type="transmembrane region" description="Helical" evidence="7">
    <location>
        <begin position="7"/>
        <end position="32"/>
    </location>
</feature>
<accession>A0A430RRC1</accession>
<evidence type="ECO:0000256" key="3">
    <source>
        <dbReference type="ARBA" id="ARBA00022475"/>
    </source>
</evidence>
<dbReference type="Gene3D" id="1.10.3720.10">
    <property type="entry name" value="MetI-like"/>
    <property type="match status" value="1"/>
</dbReference>
<comment type="similarity">
    <text evidence="7">Belongs to the binding-protein-dependent transport system permease family.</text>
</comment>
<name>A0A430RRC1_THESC</name>
<dbReference type="SUPFAM" id="SSF161098">
    <property type="entry name" value="MetI-like"/>
    <property type="match status" value="1"/>
</dbReference>
<reference evidence="9 10" key="1">
    <citation type="journal article" date="2019" name="Extremophiles">
        <title>Biogeography of thermophiles and predominance of Thermus scotoductus in domestic water heaters.</title>
        <authorList>
            <person name="Wilpiszeski R.L."/>
            <person name="Zhang Z."/>
            <person name="House C.H."/>
        </authorList>
    </citation>
    <scope>NUCLEOTIDE SEQUENCE [LARGE SCALE GENOMIC DNA]</scope>
    <source>
        <strain evidence="9 10">27_S27</strain>
    </source>
</reference>
<feature type="transmembrane region" description="Helical" evidence="7">
    <location>
        <begin position="179"/>
        <end position="201"/>
    </location>
</feature>
<sequence>MKAKNRLTGFLVLLLLLLGGSVMVLPFLWMVLTSFKPFPELFELRFLPREPTLENYRVVLGETGFMRWFGNSLLVASLTTLSVVFFDSLAGYTLARLRFPGKNLVFILILSTLMVPTEMLVIPWYVMSAEKGWINTYWGLLFPGLITAFGVFLMRQFFETLPQDLFDAGRMDGLSEFGVFWRIGLPLVRPALAALAIFTFLGNWNAFLWPLIVVQTPEMRTLPVGIALFSGEAGTAWNLIMAASSLAVLPVLLVFFFFQRQIIEGVVLTGVKG</sequence>
<proteinExistence type="inferred from homology"/>
<keyword evidence="5 7" id="KW-1133">Transmembrane helix</keyword>
<dbReference type="InterPro" id="IPR035906">
    <property type="entry name" value="MetI-like_sf"/>
</dbReference>
<dbReference type="AlphaFoldDB" id="A0A430RRC1"/>
<dbReference type="PROSITE" id="PS50928">
    <property type="entry name" value="ABC_TM1"/>
    <property type="match status" value="1"/>
</dbReference>
<dbReference type="EMBL" id="PELW01000383">
    <property type="protein sequence ID" value="RTH21820.1"/>
    <property type="molecule type" value="Genomic_DNA"/>
</dbReference>
<keyword evidence="4 7" id="KW-0812">Transmembrane</keyword>
<keyword evidence="6 7" id="KW-0472">Membrane</keyword>
<dbReference type="GO" id="GO:0055085">
    <property type="term" value="P:transmembrane transport"/>
    <property type="evidence" value="ECO:0007669"/>
    <property type="project" value="InterPro"/>
</dbReference>
<comment type="caution">
    <text evidence="9">The sequence shown here is derived from an EMBL/GenBank/DDBJ whole genome shotgun (WGS) entry which is preliminary data.</text>
</comment>
<dbReference type="Proteomes" id="UP000286712">
    <property type="component" value="Unassembled WGS sequence"/>
</dbReference>